<feature type="coiled-coil region" evidence="1">
    <location>
        <begin position="88"/>
        <end position="115"/>
    </location>
</feature>
<evidence type="ECO:0000313" key="3">
    <source>
        <dbReference type="Proteomes" id="UP000036097"/>
    </source>
</evidence>
<gene>
    <name evidence="2" type="ORF">ABT56_04380</name>
</gene>
<dbReference type="RefSeq" id="WP_047877650.1">
    <property type="nucleotide sequence ID" value="NZ_LDOT01000004.1"/>
</dbReference>
<dbReference type="Proteomes" id="UP000036097">
    <property type="component" value="Unassembled WGS sequence"/>
</dbReference>
<name>A0A0J1H807_9GAMM</name>
<dbReference type="AlphaFoldDB" id="A0A0J1H807"/>
<comment type="caution">
    <text evidence="2">The sequence shown here is derived from an EMBL/GenBank/DDBJ whole genome shotgun (WGS) entry which is preliminary data.</text>
</comment>
<evidence type="ECO:0000256" key="1">
    <source>
        <dbReference type="SAM" id="Coils"/>
    </source>
</evidence>
<accession>A0A0J1H807</accession>
<dbReference type="OrthoDB" id="5398457at2"/>
<keyword evidence="1" id="KW-0175">Coiled coil</keyword>
<keyword evidence="3" id="KW-1185">Reference proteome</keyword>
<dbReference type="STRING" id="1195763.ABT56_04380"/>
<reference evidence="2 3" key="1">
    <citation type="submission" date="2015-05" db="EMBL/GenBank/DDBJ databases">
        <title>Photobacterium galathea sp. nov.</title>
        <authorList>
            <person name="Machado H."/>
            <person name="Gram L."/>
        </authorList>
    </citation>
    <scope>NUCLEOTIDE SEQUENCE [LARGE SCALE GENOMIC DNA]</scope>
    <source>
        <strain evidence="2 3">CGMCC 1.12159</strain>
    </source>
</reference>
<evidence type="ECO:0000313" key="2">
    <source>
        <dbReference type="EMBL" id="KLV07823.1"/>
    </source>
</evidence>
<dbReference type="EMBL" id="LDOT01000004">
    <property type="protein sequence ID" value="KLV07823.1"/>
    <property type="molecule type" value="Genomic_DNA"/>
</dbReference>
<protein>
    <submittedName>
        <fullName evidence="2">Uncharacterized protein</fullName>
    </submittedName>
</protein>
<sequence length="129" mass="14490">MAKSLCKYRSAEIAERFPQICQIIGTPKYVCTSCARAASDKGHLCKPLAIKKMDKRTDEVTLPVLGEDVPQREPAALEKDKVSGKKQAKQMKSLKKLAKKKAKRLKQAMKAARRYDKVLDKVRESLQSS</sequence>
<dbReference type="PATRIC" id="fig|1195763.3.peg.935"/>
<proteinExistence type="predicted"/>
<organism evidence="2 3">
    <name type="scientific">Photobacterium aquae</name>
    <dbReference type="NCBI Taxonomy" id="1195763"/>
    <lineage>
        <taxon>Bacteria</taxon>
        <taxon>Pseudomonadati</taxon>
        <taxon>Pseudomonadota</taxon>
        <taxon>Gammaproteobacteria</taxon>
        <taxon>Vibrionales</taxon>
        <taxon>Vibrionaceae</taxon>
        <taxon>Photobacterium</taxon>
    </lineage>
</organism>